<evidence type="ECO:0000313" key="2">
    <source>
        <dbReference type="Proteomes" id="UP000269396"/>
    </source>
</evidence>
<keyword evidence="2" id="KW-1185">Reference proteome</keyword>
<evidence type="ECO:0000313" key="1">
    <source>
        <dbReference type="EMBL" id="VDP00238.1"/>
    </source>
</evidence>
<proteinExistence type="predicted"/>
<dbReference type="Proteomes" id="UP000269396">
    <property type="component" value="Unassembled WGS sequence"/>
</dbReference>
<name>A0A183NP51_9TREM</name>
<gene>
    <name evidence="1" type="ORF">SMTD_LOCUS3888</name>
</gene>
<sequence length="122" mass="14297">MVWSWSFRRSSELLLPEVRADDVIQRIIDEHGGPDADVKARIGKTRAEYLQLKNIWNSKQLNVNQHQSQNFQCNCQDCSIVWGGNLENYESFHPEDTSVYFQLHCSFGSPNTRKQFFEDTRN</sequence>
<dbReference type="AlphaFoldDB" id="A0A183NP51"/>
<reference evidence="1 2" key="1">
    <citation type="submission" date="2018-11" db="EMBL/GenBank/DDBJ databases">
        <authorList>
            <consortium name="Pathogen Informatics"/>
        </authorList>
    </citation>
    <scope>NUCLEOTIDE SEQUENCE [LARGE SCALE GENOMIC DNA]</scope>
    <source>
        <strain>Denwood</strain>
        <strain evidence="2">Zambia</strain>
    </source>
</reference>
<dbReference type="EMBL" id="UZAL01008455">
    <property type="protein sequence ID" value="VDP00238.1"/>
    <property type="molecule type" value="Genomic_DNA"/>
</dbReference>
<organism evidence="1 2">
    <name type="scientific">Schistosoma mattheei</name>
    <dbReference type="NCBI Taxonomy" id="31246"/>
    <lineage>
        <taxon>Eukaryota</taxon>
        <taxon>Metazoa</taxon>
        <taxon>Spiralia</taxon>
        <taxon>Lophotrochozoa</taxon>
        <taxon>Platyhelminthes</taxon>
        <taxon>Trematoda</taxon>
        <taxon>Digenea</taxon>
        <taxon>Strigeidida</taxon>
        <taxon>Schistosomatoidea</taxon>
        <taxon>Schistosomatidae</taxon>
        <taxon>Schistosoma</taxon>
    </lineage>
</organism>
<accession>A0A183NP51</accession>
<protein>
    <submittedName>
        <fullName evidence="1">Uncharacterized protein</fullName>
    </submittedName>
</protein>